<feature type="domain" description="Lsr2 DNA-binding" evidence="4">
    <location>
        <begin position="73"/>
        <end position="109"/>
    </location>
</feature>
<sequence length="133" mass="14615">MAQKVKVELLDDIDGTPATQAVKFALDGVEYEIDLSDDNATALREELARYVEAARRTGGRKRTKATAPPSAAADRERSTAIRTWAKENGHNVSDRGRLSTEIIEAYEQATTAPPVPAPTRTRRPRKKVAASKR</sequence>
<evidence type="ECO:0000313" key="5">
    <source>
        <dbReference type="EMBL" id="VVJ22737.1"/>
    </source>
</evidence>
<dbReference type="Pfam" id="PF23359">
    <property type="entry name" value="Lsr2_DNA-bd"/>
    <property type="match status" value="1"/>
</dbReference>
<dbReference type="InterPro" id="IPR042261">
    <property type="entry name" value="Lsr2-like_dimerization"/>
</dbReference>
<feature type="domain" description="Lsr2 dimerization" evidence="3">
    <location>
        <begin position="1"/>
        <end position="58"/>
    </location>
</feature>
<dbReference type="GO" id="GO:0016746">
    <property type="term" value="F:acyltransferase activity"/>
    <property type="evidence" value="ECO:0007669"/>
    <property type="project" value="InterPro"/>
</dbReference>
<feature type="region of interest" description="Disordered" evidence="2">
    <location>
        <begin position="106"/>
        <end position="133"/>
    </location>
</feature>
<dbReference type="InterPro" id="IPR024412">
    <property type="entry name" value="Lsr2_dim_dom"/>
</dbReference>
<dbReference type="InterPro" id="IPR055370">
    <property type="entry name" value="Lsr2_DNA-bd"/>
</dbReference>
<keyword evidence="1" id="KW-0238">DNA-binding</keyword>
<dbReference type="Gene3D" id="4.10.320.10">
    <property type="entry name" value="E3-binding domain"/>
    <property type="match status" value="1"/>
</dbReference>
<dbReference type="Proteomes" id="UP000399805">
    <property type="component" value="Unassembled WGS sequence"/>
</dbReference>
<dbReference type="Gene3D" id="3.30.60.230">
    <property type="entry name" value="Lsr2, dimerization domain"/>
    <property type="match status" value="1"/>
</dbReference>
<name>A0A6I8M1I0_9PSEU</name>
<evidence type="ECO:0000256" key="1">
    <source>
        <dbReference type="ARBA" id="ARBA00023125"/>
    </source>
</evidence>
<evidence type="ECO:0000313" key="6">
    <source>
        <dbReference type="Proteomes" id="UP000399805"/>
    </source>
</evidence>
<dbReference type="RefSeq" id="WP_155547690.1">
    <property type="nucleotide sequence ID" value="NZ_CABVGP010000003.1"/>
</dbReference>
<dbReference type="Pfam" id="PF11774">
    <property type="entry name" value="Lsr2"/>
    <property type="match status" value="1"/>
</dbReference>
<protein>
    <submittedName>
        <fullName evidence="5">Histone protein Lsr2</fullName>
    </submittedName>
</protein>
<evidence type="ECO:0000256" key="2">
    <source>
        <dbReference type="SAM" id="MobiDB-lite"/>
    </source>
</evidence>
<dbReference type="AlphaFoldDB" id="A0A6I8M1I0"/>
<feature type="region of interest" description="Disordered" evidence="2">
    <location>
        <begin position="54"/>
        <end position="77"/>
    </location>
</feature>
<organism evidence="5 6">
    <name type="scientific">Amycolatopsis camponoti</name>
    <dbReference type="NCBI Taxonomy" id="2606593"/>
    <lineage>
        <taxon>Bacteria</taxon>
        <taxon>Bacillati</taxon>
        <taxon>Actinomycetota</taxon>
        <taxon>Actinomycetes</taxon>
        <taxon>Pseudonocardiales</taxon>
        <taxon>Pseudonocardiaceae</taxon>
        <taxon>Amycolatopsis</taxon>
    </lineage>
</organism>
<feature type="compositionally biased region" description="Basic residues" evidence="2">
    <location>
        <begin position="120"/>
        <end position="133"/>
    </location>
</feature>
<reference evidence="5 6" key="1">
    <citation type="submission" date="2019-09" db="EMBL/GenBank/DDBJ databases">
        <authorList>
            <person name="Leyn A S."/>
        </authorList>
    </citation>
    <scope>NUCLEOTIDE SEQUENCE [LARGE SCALE GENOMIC DNA]</scope>
    <source>
        <strain evidence="5">AA231_1</strain>
    </source>
</reference>
<gene>
    <name evidence="5" type="ORF">AA23TX_07654</name>
</gene>
<dbReference type="GO" id="GO:0003677">
    <property type="term" value="F:DNA binding"/>
    <property type="evidence" value="ECO:0007669"/>
    <property type="project" value="UniProtKB-KW"/>
</dbReference>
<evidence type="ECO:0000259" key="4">
    <source>
        <dbReference type="Pfam" id="PF23359"/>
    </source>
</evidence>
<evidence type="ECO:0000259" key="3">
    <source>
        <dbReference type="Pfam" id="PF11774"/>
    </source>
</evidence>
<accession>A0A6I8M1I0</accession>
<dbReference type="InterPro" id="IPR036625">
    <property type="entry name" value="E3-bd_dom_sf"/>
</dbReference>
<keyword evidence="6" id="KW-1185">Reference proteome</keyword>
<proteinExistence type="predicted"/>
<dbReference type="EMBL" id="CABVGP010000003">
    <property type="protein sequence ID" value="VVJ22737.1"/>
    <property type="molecule type" value="Genomic_DNA"/>
</dbReference>